<reference evidence="6 7" key="1">
    <citation type="submission" date="2024-10" db="EMBL/GenBank/DDBJ databases">
        <title>Updated reference genomes for cyclostephanoid diatoms.</title>
        <authorList>
            <person name="Roberts W.R."/>
            <person name="Alverson A.J."/>
        </authorList>
    </citation>
    <scope>NUCLEOTIDE SEQUENCE [LARGE SCALE GENOMIC DNA]</scope>
    <source>
        <strain evidence="6 7">AJA010-31</strain>
    </source>
</reference>
<protein>
    <recommendedName>
        <fullName evidence="5">GH18 domain-containing protein</fullName>
    </recommendedName>
</protein>
<feature type="compositionally biased region" description="Low complexity" evidence="4">
    <location>
        <begin position="873"/>
        <end position="904"/>
    </location>
</feature>
<dbReference type="PANTHER" id="PTHR21113">
    <property type="entry name" value="AGAP001705-PA"/>
    <property type="match status" value="1"/>
</dbReference>
<dbReference type="InterPro" id="IPR001579">
    <property type="entry name" value="Glyco_hydro_18_chit_AS"/>
</dbReference>
<evidence type="ECO:0000256" key="4">
    <source>
        <dbReference type="SAM" id="MobiDB-lite"/>
    </source>
</evidence>
<proteinExistence type="predicted"/>
<dbReference type="InterPro" id="IPR001223">
    <property type="entry name" value="Glyco_hydro18_cat"/>
</dbReference>
<dbReference type="InterPro" id="IPR011583">
    <property type="entry name" value="Chitinase_II/V-like_cat"/>
</dbReference>
<dbReference type="Gene3D" id="3.20.20.80">
    <property type="entry name" value="Glycosidases"/>
    <property type="match status" value="2"/>
</dbReference>
<keyword evidence="1 3" id="KW-0378">Hydrolase</keyword>
<dbReference type="Gene3D" id="1.10.530.10">
    <property type="match status" value="1"/>
</dbReference>
<keyword evidence="2 3" id="KW-0326">Glycosidase</keyword>
<feature type="region of interest" description="Disordered" evidence="4">
    <location>
        <begin position="379"/>
        <end position="471"/>
    </location>
</feature>
<accession>A0ABD3MW66</accession>
<evidence type="ECO:0000313" key="7">
    <source>
        <dbReference type="Proteomes" id="UP001530400"/>
    </source>
</evidence>
<dbReference type="InterPro" id="IPR017853">
    <property type="entry name" value="GH"/>
</dbReference>
<dbReference type="GO" id="GO:0016798">
    <property type="term" value="F:hydrolase activity, acting on glycosyl bonds"/>
    <property type="evidence" value="ECO:0007669"/>
    <property type="project" value="UniProtKB-KW"/>
</dbReference>
<name>A0ABD3MW66_9STRA</name>
<organism evidence="6 7">
    <name type="scientific">Cyclotella atomus</name>
    <dbReference type="NCBI Taxonomy" id="382360"/>
    <lineage>
        <taxon>Eukaryota</taxon>
        <taxon>Sar</taxon>
        <taxon>Stramenopiles</taxon>
        <taxon>Ochrophyta</taxon>
        <taxon>Bacillariophyta</taxon>
        <taxon>Coscinodiscophyceae</taxon>
        <taxon>Thalassiosirophycidae</taxon>
        <taxon>Stephanodiscales</taxon>
        <taxon>Stephanodiscaceae</taxon>
        <taxon>Cyclotella</taxon>
    </lineage>
</organism>
<evidence type="ECO:0000256" key="2">
    <source>
        <dbReference type="ARBA" id="ARBA00023295"/>
    </source>
</evidence>
<dbReference type="PROSITE" id="PS51910">
    <property type="entry name" value="GH18_2"/>
    <property type="match status" value="1"/>
</dbReference>
<comment type="caution">
    <text evidence="6">The sequence shown here is derived from an EMBL/GenBank/DDBJ whole genome shotgun (WGS) entry which is preliminary data.</text>
</comment>
<feature type="domain" description="GH18" evidence="5">
    <location>
        <begin position="474"/>
        <end position="863"/>
    </location>
</feature>
<dbReference type="Proteomes" id="UP001530400">
    <property type="component" value="Unassembled WGS sequence"/>
</dbReference>
<evidence type="ECO:0000256" key="3">
    <source>
        <dbReference type="RuleBase" id="RU000489"/>
    </source>
</evidence>
<evidence type="ECO:0000259" key="5">
    <source>
        <dbReference type="PROSITE" id="PS51910"/>
    </source>
</evidence>
<sequence>MISPRSRNYKAYKAPWWPTNENTPRPESCPQCLNKGGPGARCGKVNDSSYDFPMSGVGTPLPNKVEGTFKEGDLIDLDVVISAHHKGHFVYKACPINPDEAATQDCFDAHPLTFVQDNLYGAVPDPNYPERAYLPPSTYPGSKTDSSDGITGIKYSHKYRLPDGISGSNVLIQWHWVTGNSGCSHEGYDVYPWPAGFENQYEKHPCPPLSDTGVGNEQFWNCAEVEILQNNDPTSTSTSSTSSITTVNTSTSTTTSTSINTGATVTTTTATTTTQNEKEVGDACEENEECESGSCFESICECRHDDDCNLGYICNIHGHASDPFLCIAGYLDVGESCDFPVQCASSSCYGSVCECRRDTDCPDDQVCNRKEPPFSCIVQEAPSSAPSSSNIPSSLPSSQPSLRPSNSFSPSTNPSTSPSDGPSTTNQPSISSILSSSPTAQPSSTPSISPSASTSPDIPSFAPSSSPSERSKDKMVNAYYASWQWYDRNKLAAPANLDFTKVERVNFAFFQTNQEGDLWGTDSWADPQLLFGSYNWNPPSNSKKYCSWDGPKTQNCNTHNYNEGLIHLAHAAGAEVWPSLGGWSLSDPFSELARSKVNRKKFADNCAKLALEYDFDGIDIDWEYPGYAEHSGNPDDKQNFNLLLDDVREALDALEKKTGKRYGLTAALPCGPDHIANIDVPHLNTVLDEFHLMTYDFNGAWSELSGVHSPMYYQGWGPEKFSLDDCVKTWHEAGTPMSKINIGLSFYGRTFASATGLQQEHSGSDIAHWGPDEGTPMYYNILKQLLGNPSMKSVRHEPTKTQFAYFNGGGLVTYDNEQSICDKAEYVIDNRLNGFLIWELSGDLLEDKSTPLLDSLNKKLNNPSMQCSDTIETTISSSTTSTTSTTRTSTAMTGATTTSTSTSSATLFPMSSPIINRPPTNKAALAVEAVLEKSKESIDSKILLYQTPNYQWIPSDVYRYNDFLSALRVMYKNGVANKFFYMGDDCPNGHKYGLVNIAAFLAQSMKETIKYNACDENSWDFVKGRYPISNACGQLGQSYQDYKCSAEEAHMECPVNPNMKIKASTNAKWYGAPAPLFCGPKTDYPFTGYWDHSVECNKPWANPPAYCEEYEGQKAGAFNNNSPVPNSSGRTDVEGCCFWGRGVIQTTGVCNFGKLNWYLGARAAEDGREAMYPDINFCEQPDAICSSEEHTELKWIAGMFYWVESVQSYNVGGWNYIDKLKTWVDKGMTGDDFINSVSGIVNRGCHNPPCATGDVDGAYERSQNFKKVIAQFDM</sequence>
<dbReference type="EMBL" id="JALLPJ020001352">
    <property type="protein sequence ID" value="KAL3768168.1"/>
    <property type="molecule type" value="Genomic_DNA"/>
</dbReference>
<dbReference type="SUPFAM" id="SSF51445">
    <property type="entry name" value="(Trans)glycosidases"/>
    <property type="match status" value="1"/>
</dbReference>
<dbReference type="Pfam" id="PF00704">
    <property type="entry name" value="Glyco_hydro_18"/>
    <property type="match status" value="1"/>
</dbReference>
<dbReference type="SMART" id="SM00636">
    <property type="entry name" value="Glyco_18"/>
    <property type="match status" value="1"/>
</dbReference>
<feature type="compositionally biased region" description="Low complexity" evidence="4">
    <location>
        <begin position="234"/>
        <end position="259"/>
    </location>
</feature>
<dbReference type="PANTHER" id="PTHR21113:SF4">
    <property type="entry name" value="CHITIN-BINDING TYPE-4 DOMAIN-CONTAINING PROTEIN"/>
    <property type="match status" value="1"/>
</dbReference>
<feature type="region of interest" description="Disordered" evidence="4">
    <location>
        <begin position="231"/>
        <end position="259"/>
    </location>
</feature>
<evidence type="ECO:0000256" key="1">
    <source>
        <dbReference type="ARBA" id="ARBA00022801"/>
    </source>
</evidence>
<feature type="region of interest" description="Disordered" evidence="4">
    <location>
        <begin position="871"/>
        <end position="904"/>
    </location>
</feature>
<dbReference type="PROSITE" id="PS01095">
    <property type="entry name" value="GH18_1"/>
    <property type="match status" value="1"/>
</dbReference>
<gene>
    <name evidence="6" type="ORF">ACHAWO_006538</name>
</gene>
<evidence type="ECO:0000313" key="6">
    <source>
        <dbReference type="EMBL" id="KAL3768168.1"/>
    </source>
</evidence>
<dbReference type="AlphaFoldDB" id="A0ABD3MW66"/>
<feature type="compositionally biased region" description="Low complexity" evidence="4">
    <location>
        <begin position="382"/>
        <end position="468"/>
    </location>
</feature>
<keyword evidence="7" id="KW-1185">Reference proteome</keyword>